<keyword evidence="3" id="KW-0732">Signal</keyword>
<feature type="region of interest" description="Disordered" evidence="2">
    <location>
        <begin position="239"/>
        <end position="265"/>
    </location>
</feature>
<dbReference type="OrthoDB" id="5976634at2759"/>
<feature type="signal peptide" evidence="3">
    <location>
        <begin position="1"/>
        <end position="25"/>
    </location>
</feature>
<dbReference type="AlphaFoldDB" id="A0A9X0A075"/>
<sequence length="725" mass="81247">MKPSYSSFVHVIVIFIGASLQLTKGNLNAAQRLEEVIEQAERESKILANEINQWMLQESGSLMKEDEQMHFRSRRSVDEDREDVRKDANLLSNISRRVVRRNISKDKGNHKKTKSSPVIKRKDKKGGKESFNLLKKHGLDIQADKHHVKKGTTSKKTKGKAKYKKVSNALKAKRVSKRQDEKPKKNTDELSKENLVKALISGDSGSKSHKKQNGVPEKAYRELVEFIAGGEQATIETGSKKSDIMEKPSTQSLNGSHQVVRKKMTKKHKRVLAILSKMPRSVLRKYFHSKGLDKYWNIMNNIRKTHVVKTSANKKLTAHKYNESAKQVKDFALKKAKTSPRPKHLEKLGLLHHQKDSEHEVSQHKIIKDKATEKIAEDQAKEKPQKSLVLQSPSSQKVAKPAKQMHPKKLQTTKNGTTHPEKKQDHKTTVEQHAKKVVKLQKDTPKIPPKEIQSKGAVKVEEKILKNDAEKSAGQTSNVAPHAKDAPSLNKTPEKTPEVKYVSKQDAEKKPVAVKQASLPKNTEDKAVHTKDLSAQAAAVMNVNTSQIKSPTIQSTKTTEPKLQGQKESLLQQLKAMAPEVSNKVTIKNNSTVAHEKPKEIPKALAVTEHHEVKTAHAPQQPEVKHDKGSKVKQQHPSSSNIGLLKEKIRKTNNLKFKVAQALLAHCETQNRLRQVFDDVNSSLKKAAALAKAIGAKFGIKASDIQKMTSEHTEGAVEQFLNQLF</sequence>
<accession>A0A9X0A075</accession>
<feature type="compositionally biased region" description="Polar residues" evidence="2">
    <location>
        <begin position="388"/>
        <end position="397"/>
    </location>
</feature>
<organism evidence="4 5">
    <name type="scientific">Desmophyllum pertusum</name>
    <dbReference type="NCBI Taxonomy" id="174260"/>
    <lineage>
        <taxon>Eukaryota</taxon>
        <taxon>Metazoa</taxon>
        <taxon>Cnidaria</taxon>
        <taxon>Anthozoa</taxon>
        <taxon>Hexacorallia</taxon>
        <taxon>Scleractinia</taxon>
        <taxon>Caryophylliina</taxon>
        <taxon>Caryophylliidae</taxon>
        <taxon>Desmophyllum</taxon>
    </lineage>
</organism>
<feature type="compositionally biased region" description="Basic residues" evidence="2">
    <location>
        <begin position="146"/>
        <end position="176"/>
    </location>
</feature>
<evidence type="ECO:0000256" key="1">
    <source>
        <dbReference type="SAM" id="Coils"/>
    </source>
</evidence>
<protein>
    <submittedName>
        <fullName evidence="4">Uncharacterized protein</fullName>
    </submittedName>
</protein>
<feature type="compositionally biased region" description="Polar residues" evidence="2">
    <location>
        <begin position="248"/>
        <end position="257"/>
    </location>
</feature>
<feature type="region of interest" description="Disordered" evidence="2">
    <location>
        <begin position="614"/>
        <end position="640"/>
    </location>
</feature>
<keyword evidence="5" id="KW-1185">Reference proteome</keyword>
<reference evidence="4" key="1">
    <citation type="submission" date="2023-01" db="EMBL/GenBank/DDBJ databases">
        <title>Genome assembly of the deep-sea coral Lophelia pertusa.</title>
        <authorList>
            <person name="Herrera S."/>
            <person name="Cordes E."/>
        </authorList>
    </citation>
    <scope>NUCLEOTIDE SEQUENCE</scope>
    <source>
        <strain evidence="4">USNM1676648</strain>
        <tissue evidence="4">Polyp</tissue>
    </source>
</reference>
<evidence type="ECO:0000256" key="2">
    <source>
        <dbReference type="SAM" id="MobiDB-lite"/>
    </source>
</evidence>
<feature type="region of interest" description="Disordered" evidence="2">
    <location>
        <begin position="101"/>
        <end position="192"/>
    </location>
</feature>
<name>A0A9X0A075_9CNID</name>
<feature type="compositionally biased region" description="Basic and acidic residues" evidence="2">
    <location>
        <begin position="177"/>
        <end position="192"/>
    </location>
</feature>
<comment type="caution">
    <text evidence="4">The sequence shown here is derived from an EMBL/GenBank/DDBJ whole genome shotgun (WGS) entry which is preliminary data.</text>
</comment>
<feature type="compositionally biased region" description="Basic and acidic residues" evidence="2">
    <location>
        <begin position="419"/>
        <end position="471"/>
    </location>
</feature>
<gene>
    <name evidence="4" type="ORF">OS493_020997</name>
</gene>
<keyword evidence="1" id="KW-0175">Coiled coil</keyword>
<evidence type="ECO:0000313" key="5">
    <source>
        <dbReference type="Proteomes" id="UP001163046"/>
    </source>
</evidence>
<feature type="coiled-coil region" evidence="1">
    <location>
        <begin position="23"/>
        <end position="57"/>
    </location>
</feature>
<evidence type="ECO:0000313" key="4">
    <source>
        <dbReference type="EMBL" id="KAJ7390977.1"/>
    </source>
</evidence>
<evidence type="ECO:0000256" key="3">
    <source>
        <dbReference type="SAM" id="SignalP"/>
    </source>
</evidence>
<feature type="compositionally biased region" description="Basic residues" evidence="2">
    <location>
        <begin position="101"/>
        <end position="125"/>
    </location>
</feature>
<proteinExistence type="predicted"/>
<dbReference type="EMBL" id="MU825409">
    <property type="protein sequence ID" value="KAJ7390977.1"/>
    <property type="molecule type" value="Genomic_DNA"/>
</dbReference>
<dbReference type="Proteomes" id="UP001163046">
    <property type="component" value="Unassembled WGS sequence"/>
</dbReference>
<feature type="chain" id="PRO_5040863634" evidence="3">
    <location>
        <begin position="26"/>
        <end position="725"/>
    </location>
</feature>
<feature type="compositionally biased region" description="Basic and acidic residues" evidence="2">
    <location>
        <begin position="492"/>
        <end position="511"/>
    </location>
</feature>
<feature type="region of interest" description="Disordered" evidence="2">
    <location>
        <begin position="377"/>
        <end position="528"/>
    </location>
</feature>